<reference evidence="2 3" key="1">
    <citation type="submission" date="2014-07" db="EMBL/GenBank/DDBJ databases">
        <title>Genome of Chryseobacterium formosense LMG 24722.</title>
        <authorList>
            <person name="Pipes S.E."/>
            <person name="Stropko S.J."/>
            <person name="Newman J.D."/>
        </authorList>
    </citation>
    <scope>NUCLEOTIDE SEQUENCE [LARGE SCALE GENOMIC DNA]</scope>
    <source>
        <strain evidence="2 3">LMG 24722</strain>
    </source>
</reference>
<dbReference type="Pfam" id="PF14302">
    <property type="entry name" value="DUF4377"/>
    <property type="match status" value="1"/>
</dbReference>
<feature type="domain" description="DUF4377" evidence="1">
    <location>
        <begin position="39"/>
        <end position="112"/>
    </location>
</feature>
<evidence type="ECO:0000259" key="1">
    <source>
        <dbReference type="Pfam" id="PF14302"/>
    </source>
</evidence>
<proteinExistence type="predicted"/>
<sequence>MKNIAMLLKGSLAASVFLIFSQCKPMPSESGKDEKTMIIASETTDCTGVAPMKCLQVKEKESDSWGNFYSNIEGFTYEPGFEYVLKVKTEKIENPPMDGSSIKYTLVKQVSKTKK</sequence>
<name>A0A085Z0P0_9FLAO</name>
<dbReference type="STRING" id="236814.IX39_16490"/>
<dbReference type="OrthoDB" id="880459at2"/>
<dbReference type="eggNOG" id="COG3042">
    <property type="taxonomic scope" value="Bacteria"/>
</dbReference>
<accession>A0A085Z0P0</accession>
<keyword evidence="3" id="KW-1185">Reference proteome</keyword>
<dbReference type="RefSeq" id="WP_034678435.1">
    <property type="nucleotide sequence ID" value="NZ_FPAP01000003.1"/>
</dbReference>
<dbReference type="Proteomes" id="UP000028713">
    <property type="component" value="Unassembled WGS sequence"/>
</dbReference>
<evidence type="ECO:0000313" key="2">
    <source>
        <dbReference type="EMBL" id="KFE98003.1"/>
    </source>
</evidence>
<comment type="caution">
    <text evidence="2">The sequence shown here is derived from an EMBL/GenBank/DDBJ whole genome shotgun (WGS) entry which is preliminary data.</text>
</comment>
<dbReference type="AlphaFoldDB" id="A0A085Z0P0"/>
<evidence type="ECO:0000313" key="3">
    <source>
        <dbReference type="Proteomes" id="UP000028713"/>
    </source>
</evidence>
<dbReference type="InterPro" id="IPR025485">
    <property type="entry name" value="DUF4377"/>
</dbReference>
<gene>
    <name evidence="2" type="ORF">IX39_16490</name>
</gene>
<organism evidence="2 3">
    <name type="scientific">Chryseobacterium formosense</name>
    <dbReference type="NCBI Taxonomy" id="236814"/>
    <lineage>
        <taxon>Bacteria</taxon>
        <taxon>Pseudomonadati</taxon>
        <taxon>Bacteroidota</taxon>
        <taxon>Flavobacteriia</taxon>
        <taxon>Flavobacteriales</taxon>
        <taxon>Weeksellaceae</taxon>
        <taxon>Chryseobacterium group</taxon>
        <taxon>Chryseobacterium</taxon>
    </lineage>
</organism>
<protein>
    <recommendedName>
        <fullName evidence="1">DUF4377 domain-containing protein</fullName>
    </recommendedName>
</protein>
<dbReference type="EMBL" id="JPRP01000003">
    <property type="protein sequence ID" value="KFE98003.1"/>
    <property type="molecule type" value="Genomic_DNA"/>
</dbReference>